<dbReference type="InterPro" id="IPR001564">
    <property type="entry name" value="Nucleoside_diP_kinase"/>
</dbReference>
<organism evidence="12 13">
    <name type="scientific">Pinctada imbricata</name>
    <name type="common">Atlantic pearl-oyster</name>
    <name type="synonym">Pinctada martensii</name>
    <dbReference type="NCBI Taxonomy" id="66713"/>
    <lineage>
        <taxon>Eukaryota</taxon>
        <taxon>Metazoa</taxon>
        <taxon>Spiralia</taxon>
        <taxon>Lophotrochozoa</taxon>
        <taxon>Mollusca</taxon>
        <taxon>Bivalvia</taxon>
        <taxon>Autobranchia</taxon>
        <taxon>Pteriomorphia</taxon>
        <taxon>Pterioida</taxon>
        <taxon>Pterioidea</taxon>
        <taxon>Pteriidae</taxon>
        <taxon>Pinctada</taxon>
    </lineage>
</organism>
<evidence type="ECO:0000256" key="3">
    <source>
        <dbReference type="ARBA" id="ARBA00022801"/>
    </source>
</evidence>
<comment type="similarity">
    <text evidence="8 9">Belongs to the NDK family.</text>
</comment>
<dbReference type="InterPro" id="IPR006602">
    <property type="entry name" value="DM10_dom"/>
</dbReference>
<dbReference type="GO" id="GO:0006228">
    <property type="term" value="P:UTP biosynthetic process"/>
    <property type="evidence" value="ECO:0007669"/>
    <property type="project" value="InterPro"/>
</dbReference>
<keyword evidence="13" id="KW-1185">Reference proteome</keyword>
<dbReference type="EMBL" id="VSWD01000008">
    <property type="protein sequence ID" value="KAK3095701.1"/>
    <property type="molecule type" value="Genomic_DNA"/>
</dbReference>
<evidence type="ECO:0000313" key="13">
    <source>
        <dbReference type="Proteomes" id="UP001186944"/>
    </source>
</evidence>
<evidence type="ECO:0000256" key="6">
    <source>
        <dbReference type="PIRSR" id="PIRSR036503-50"/>
    </source>
</evidence>
<dbReference type="InterPro" id="IPR057579">
    <property type="entry name" value="DM10_NDK7"/>
</dbReference>
<dbReference type="GO" id="GO:0016787">
    <property type="term" value="F:hydrolase activity"/>
    <property type="evidence" value="ECO:0007669"/>
    <property type="project" value="UniProtKB-KW"/>
</dbReference>
<evidence type="ECO:0000256" key="4">
    <source>
        <dbReference type="ARBA" id="ARBA00023212"/>
    </source>
</evidence>
<comment type="subcellular location">
    <subcellularLocation>
        <location evidence="1">Cytoplasm</location>
        <location evidence="1">Cytoskeleton</location>
        <location evidence="1">Cilium axoneme</location>
    </subcellularLocation>
</comment>
<dbReference type="PANTHER" id="PTHR43109">
    <property type="entry name" value="NUCLEOSIDE DIPHOSPHATE KINASE 7"/>
    <property type="match status" value="1"/>
</dbReference>
<evidence type="ECO:0000259" key="11">
    <source>
        <dbReference type="PROSITE" id="PS51336"/>
    </source>
</evidence>
<dbReference type="Pfam" id="PF25364">
    <property type="entry name" value="PH_NDK7_N"/>
    <property type="match status" value="1"/>
</dbReference>
<feature type="binding site" evidence="8">
    <location>
        <position position="228"/>
    </location>
    <ligand>
        <name>ATP</name>
        <dbReference type="ChEBI" id="CHEBI:30616"/>
    </ligand>
</feature>
<feature type="compositionally biased region" description="Polar residues" evidence="10">
    <location>
        <begin position="205"/>
        <end position="218"/>
    </location>
</feature>
<dbReference type="InterPro" id="IPR034907">
    <property type="entry name" value="NDK-like_dom"/>
</dbReference>
<dbReference type="GO" id="GO:0005879">
    <property type="term" value="C:axonemal microtubule"/>
    <property type="evidence" value="ECO:0007669"/>
    <property type="project" value="TreeGrafter"/>
</dbReference>
<dbReference type="GO" id="GO:0005524">
    <property type="term" value="F:ATP binding"/>
    <property type="evidence" value="ECO:0007669"/>
    <property type="project" value="UniProtKB-KW"/>
</dbReference>
<dbReference type="InterPro" id="IPR011410">
    <property type="entry name" value="NDPK7"/>
</dbReference>
<dbReference type="InterPro" id="IPR036850">
    <property type="entry name" value="NDK-like_dom_sf"/>
</dbReference>
<evidence type="ECO:0000313" key="12">
    <source>
        <dbReference type="EMBL" id="KAK3095701.1"/>
    </source>
</evidence>
<keyword evidence="3" id="KW-0378">Hydrolase</keyword>
<dbReference type="GO" id="GO:0006183">
    <property type="term" value="P:GTP biosynthetic process"/>
    <property type="evidence" value="ECO:0007669"/>
    <property type="project" value="InterPro"/>
</dbReference>
<dbReference type="PROSITE" id="PS51336">
    <property type="entry name" value="DM10"/>
    <property type="match status" value="1"/>
</dbReference>
<gene>
    <name evidence="12" type="ORF">FSP39_017831</name>
</gene>
<dbReference type="Gene3D" id="3.30.70.141">
    <property type="entry name" value="Nucleoside diphosphate kinase-like domain"/>
    <property type="match status" value="2"/>
</dbReference>
<dbReference type="FunFam" id="3.30.70.141:FF:000004">
    <property type="entry name" value="Nucleoside diphosphate kinase 7"/>
    <property type="match status" value="1"/>
</dbReference>
<dbReference type="Pfam" id="PF00334">
    <property type="entry name" value="NDK"/>
    <property type="match status" value="2"/>
</dbReference>
<evidence type="ECO:0000256" key="8">
    <source>
        <dbReference type="PROSITE-ProRule" id="PRU00706"/>
    </source>
</evidence>
<keyword evidence="7" id="KW-0547">Nucleotide-binding</keyword>
<evidence type="ECO:0000256" key="9">
    <source>
        <dbReference type="RuleBase" id="RU004011"/>
    </source>
</evidence>
<feature type="binding site" evidence="8">
    <location>
        <position position="198"/>
    </location>
    <ligand>
        <name>ATP</name>
        <dbReference type="ChEBI" id="CHEBI:30616"/>
    </ligand>
</feature>
<dbReference type="PANTHER" id="PTHR43109:SF2">
    <property type="entry name" value="NUCLEOSIDE DIPHOSPHATE KINASE 7"/>
    <property type="match status" value="1"/>
</dbReference>
<dbReference type="Proteomes" id="UP001186944">
    <property type="component" value="Unassembled WGS sequence"/>
</dbReference>
<dbReference type="InterPro" id="IPR037993">
    <property type="entry name" value="NDPk7B"/>
</dbReference>
<feature type="active site" description="Pros-phosphohistidine intermediate" evidence="8">
    <location>
        <position position="379"/>
    </location>
</feature>
<dbReference type="PROSITE" id="PS51374">
    <property type="entry name" value="NDPK_LIKE"/>
    <property type="match status" value="2"/>
</dbReference>
<dbReference type="GO" id="GO:0004550">
    <property type="term" value="F:nucleoside diphosphate kinase activity"/>
    <property type="evidence" value="ECO:0007669"/>
    <property type="project" value="InterPro"/>
</dbReference>
<feature type="domain" description="DM10" evidence="11">
    <location>
        <begin position="28"/>
        <end position="116"/>
    </location>
</feature>
<keyword evidence="2" id="KW-0963">Cytoplasm</keyword>
<proteinExistence type="inferred from homology"/>
<name>A0AA89BV65_PINIB</name>
<feature type="binding site" evidence="8">
    <location>
        <position position="170"/>
    </location>
    <ligand>
        <name>ATP</name>
        <dbReference type="ChEBI" id="CHEBI:30616"/>
    </ligand>
</feature>
<reference evidence="12" key="1">
    <citation type="submission" date="2019-08" db="EMBL/GenBank/DDBJ databases">
        <title>The improved chromosome-level genome for the pearl oyster Pinctada fucata martensii using PacBio sequencing and Hi-C.</title>
        <authorList>
            <person name="Zheng Z."/>
        </authorList>
    </citation>
    <scope>NUCLEOTIDE SEQUENCE</scope>
    <source>
        <strain evidence="12">ZZ-2019</strain>
        <tissue evidence="12">Adductor muscle</tissue>
    </source>
</reference>
<feature type="binding site" evidence="8">
    <location>
        <position position="124"/>
    </location>
    <ligand>
        <name>ATP</name>
        <dbReference type="ChEBI" id="CHEBI:30616"/>
    </ligand>
</feature>
<feature type="binding site" evidence="8">
    <location>
        <position position="218"/>
    </location>
    <ligand>
        <name>ATP</name>
        <dbReference type="ChEBI" id="CHEBI:30616"/>
    </ligand>
</feature>
<dbReference type="PRINTS" id="PR01243">
    <property type="entry name" value="NUCDPKINASE"/>
</dbReference>
<accession>A0AA89BV65</accession>
<evidence type="ECO:0000256" key="7">
    <source>
        <dbReference type="PIRSR" id="PIRSR036503-51"/>
    </source>
</evidence>
<sequence length="400" mass="45583">MCFMTCIGLAVIPDSSLGYEHDYMQESEGDRYCFIAEWYDPHAAFIRRYQFMYYSKDGTCEMFDIKNHRMFLKKTKLDNVKVEDLYIGNTVNILSRQMNFVDYGDEFTKNRLTHKTERTLGMIKPDAVPKMGQILDLIYSKGFMITRLKMCQLNRNEAFQFYQEHQGKPFLDALLNFVTRGPVIAFEIMGESVIQKWRDLLGPTDSAQARQDAPNSIRSRFGKDKTENACHGSDSTASAIRELEFFFPSSGPSRQNTAKFTDCTCCVIKPHAVKAGQAGKIIQAIAEAGFEISMLEMFHMEKANAEEFYEVYKSVVQEYGAMVSELTSGPSIAMEIRAQNAPQAFREMVGPADPEIARHLRPRTLRALFGADKVRNSVHCTDLPEDGLLEDEYFFKILGC</sequence>
<dbReference type="Gene3D" id="2.30.29.170">
    <property type="match status" value="1"/>
</dbReference>
<protein>
    <recommendedName>
        <fullName evidence="11">DM10 domain-containing protein</fullName>
    </recommendedName>
</protein>
<dbReference type="SMART" id="SM00562">
    <property type="entry name" value="NDK"/>
    <property type="match status" value="2"/>
</dbReference>
<keyword evidence="5" id="KW-0966">Cell projection</keyword>
<dbReference type="PIRSF" id="PIRSF036503">
    <property type="entry name" value="NDK7"/>
    <property type="match status" value="1"/>
</dbReference>
<evidence type="ECO:0000256" key="10">
    <source>
        <dbReference type="SAM" id="MobiDB-lite"/>
    </source>
</evidence>
<keyword evidence="4" id="KW-0206">Cytoskeleton</keyword>
<evidence type="ECO:0000256" key="1">
    <source>
        <dbReference type="ARBA" id="ARBA00004430"/>
    </source>
</evidence>
<evidence type="ECO:0000256" key="2">
    <source>
        <dbReference type="ARBA" id="ARBA00022490"/>
    </source>
</evidence>
<dbReference type="GO" id="GO:0005813">
    <property type="term" value="C:centrosome"/>
    <property type="evidence" value="ECO:0007669"/>
    <property type="project" value="TreeGrafter"/>
</dbReference>
<feature type="region of interest" description="Disordered" evidence="10">
    <location>
        <begin position="205"/>
        <end position="233"/>
    </location>
</feature>
<feature type="binding site" evidence="8">
    <location>
        <position position="204"/>
    </location>
    <ligand>
        <name>ATP</name>
        <dbReference type="ChEBI" id="CHEBI:30616"/>
    </ligand>
</feature>
<dbReference type="CDD" id="cd04412">
    <property type="entry name" value="NDPk7B"/>
    <property type="match status" value="1"/>
</dbReference>
<dbReference type="FunFam" id="3.30.70.141:FF:000010">
    <property type="entry name" value="Nucleoside diphosphate kinase 7"/>
    <property type="match status" value="1"/>
</dbReference>
<feature type="active site" description="Pros-phosphohistidine intermediate" evidence="6 8">
    <location>
        <position position="231"/>
    </location>
</feature>
<dbReference type="GO" id="GO:0006241">
    <property type="term" value="P:CTP biosynthetic process"/>
    <property type="evidence" value="ECO:0007669"/>
    <property type="project" value="InterPro"/>
</dbReference>
<comment type="caution">
    <text evidence="8">Lacks conserved residue(s) required for the propagation of feature annotation.</text>
</comment>
<dbReference type="SMART" id="SM00676">
    <property type="entry name" value="DM10"/>
    <property type="match status" value="1"/>
</dbReference>
<comment type="caution">
    <text evidence="12">The sequence shown here is derived from an EMBL/GenBank/DDBJ whole genome shotgun (WGS) entry which is preliminary data.</text>
</comment>
<dbReference type="AlphaFoldDB" id="A0AA89BV65"/>
<dbReference type="SUPFAM" id="SSF54919">
    <property type="entry name" value="Nucleoside diphosphate kinase, NDK"/>
    <property type="match status" value="2"/>
</dbReference>
<evidence type="ECO:0000256" key="5">
    <source>
        <dbReference type="ARBA" id="ARBA00023273"/>
    </source>
</evidence>
<keyword evidence="7" id="KW-0067">ATP-binding</keyword>